<reference evidence="2 3" key="1">
    <citation type="submission" date="2019-12" db="EMBL/GenBank/DDBJ databases">
        <title>Draft genome sequence of the ascomycete Xylaria multiplex DSM 110363.</title>
        <authorList>
            <person name="Buettner E."/>
            <person name="Kellner H."/>
        </authorList>
    </citation>
    <scope>NUCLEOTIDE SEQUENCE [LARGE SCALE GENOMIC DNA]</scope>
    <source>
        <strain evidence="2 3">DSM 110363</strain>
    </source>
</reference>
<evidence type="ECO:0000313" key="2">
    <source>
        <dbReference type="EMBL" id="KAF2971967.1"/>
    </source>
</evidence>
<dbReference type="Proteomes" id="UP000481858">
    <property type="component" value="Unassembled WGS sequence"/>
</dbReference>
<protein>
    <submittedName>
        <fullName evidence="2">Uncharacterized protein</fullName>
    </submittedName>
</protein>
<accession>A0A7C8MZ62</accession>
<dbReference type="AlphaFoldDB" id="A0A7C8MZ62"/>
<name>A0A7C8MZ62_9PEZI</name>
<dbReference type="EMBL" id="WUBL01000009">
    <property type="protein sequence ID" value="KAF2971967.1"/>
    <property type="molecule type" value="Genomic_DNA"/>
</dbReference>
<dbReference type="InParanoid" id="A0A7C8MZ62"/>
<gene>
    <name evidence="2" type="ORF">GQX73_g1514</name>
</gene>
<feature type="region of interest" description="Disordered" evidence="1">
    <location>
        <begin position="292"/>
        <end position="325"/>
    </location>
</feature>
<proteinExistence type="predicted"/>
<sequence>MASFGLGGASNFLDRSTGQMGRQWHVPVPSAMPKPWNRVSRSCVNHHQCKPSRLGVESLVDICTRIAIQNIDRLDQAHLQDLPIRLVGRIWRDVKSLETPSLETWKLFATRITKDQEMEHYICPLLMNYSASTPKTQPLAAYIVPLISNTFDFLTHLTITGQAYGRTCELLQLVQLKNLAVLEIIDLENHDECVFPQLTDSVLREWSTTPNPFPLLRILRIWGNDHTTRHSLRYIQAFPCLVLYDVAGRKRDWIGKGEESVWESTKKTWTKYLEDNIRRHFHLAETGGVYDRQKPKAHAGTDTTIPQIRPIPSRRDDKKKHRGLKEFEDSHNRRDVFVGWRSLEQLGYSSHYGLSEFPSNEGLWGFLMYCYIGKLLSDQDLQTQGLEIGERALDLGAFILPPRPMVNLVLGETSSDLPRPMGEERPWDEYDHNRVLSIGKNFETQLTFVRRRHHEGKCEASASAFISSETAKRPLDTSNISHIPLKKRRDVTSLLASFN</sequence>
<evidence type="ECO:0000313" key="3">
    <source>
        <dbReference type="Proteomes" id="UP000481858"/>
    </source>
</evidence>
<comment type="caution">
    <text evidence="2">The sequence shown here is derived from an EMBL/GenBank/DDBJ whole genome shotgun (WGS) entry which is preliminary data.</text>
</comment>
<dbReference type="OrthoDB" id="5273928at2759"/>
<evidence type="ECO:0000256" key="1">
    <source>
        <dbReference type="SAM" id="MobiDB-lite"/>
    </source>
</evidence>
<organism evidence="2 3">
    <name type="scientific">Xylaria multiplex</name>
    <dbReference type="NCBI Taxonomy" id="323545"/>
    <lineage>
        <taxon>Eukaryota</taxon>
        <taxon>Fungi</taxon>
        <taxon>Dikarya</taxon>
        <taxon>Ascomycota</taxon>
        <taxon>Pezizomycotina</taxon>
        <taxon>Sordariomycetes</taxon>
        <taxon>Xylariomycetidae</taxon>
        <taxon>Xylariales</taxon>
        <taxon>Xylariaceae</taxon>
        <taxon>Xylaria</taxon>
    </lineage>
</organism>
<keyword evidence="3" id="KW-1185">Reference proteome</keyword>